<accession>A0A0F9JTW7</accession>
<comment type="caution">
    <text evidence="1">The sequence shown here is derived from an EMBL/GenBank/DDBJ whole genome shotgun (WGS) entry which is preliminary data.</text>
</comment>
<proteinExistence type="predicted"/>
<dbReference type="EMBL" id="LAZR01010636">
    <property type="protein sequence ID" value="KKM65916.1"/>
    <property type="molecule type" value="Genomic_DNA"/>
</dbReference>
<organism evidence="1">
    <name type="scientific">marine sediment metagenome</name>
    <dbReference type="NCBI Taxonomy" id="412755"/>
    <lineage>
        <taxon>unclassified sequences</taxon>
        <taxon>metagenomes</taxon>
        <taxon>ecological metagenomes</taxon>
    </lineage>
</organism>
<gene>
    <name evidence="1" type="ORF">LCGC14_1486430</name>
</gene>
<sequence>MKNEIERHCLCNFVSVKETIYYVLFRKAVLVGNWKVQEMDKEETGVNK</sequence>
<evidence type="ECO:0000313" key="1">
    <source>
        <dbReference type="EMBL" id="KKM65916.1"/>
    </source>
</evidence>
<reference evidence="1" key="1">
    <citation type="journal article" date="2015" name="Nature">
        <title>Complex archaea that bridge the gap between prokaryotes and eukaryotes.</title>
        <authorList>
            <person name="Spang A."/>
            <person name="Saw J.H."/>
            <person name="Jorgensen S.L."/>
            <person name="Zaremba-Niedzwiedzka K."/>
            <person name="Martijn J."/>
            <person name="Lind A.E."/>
            <person name="van Eijk R."/>
            <person name="Schleper C."/>
            <person name="Guy L."/>
            <person name="Ettema T.J."/>
        </authorList>
    </citation>
    <scope>NUCLEOTIDE SEQUENCE</scope>
</reference>
<protein>
    <submittedName>
        <fullName evidence="1">Uncharacterized protein</fullName>
    </submittedName>
</protein>
<name>A0A0F9JTW7_9ZZZZ</name>
<dbReference type="AlphaFoldDB" id="A0A0F9JTW7"/>